<proteinExistence type="predicted"/>
<dbReference type="OrthoDB" id="506498at2759"/>
<evidence type="ECO:0000313" key="4">
    <source>
        <dbReference type="Proteomes" id="UP000722485"/>
    </source>
</evidence>
<reference evidence="3" key="1">
    <citation type="submission" date="2020-03" db="EMBL/GenBank/DDBJ databases">
        <title>Draft Genome Sequence of Cylindrodendrum hubeiense.</title>
        <authorList>
            <person name="Buettner E."/>
            <person name="Kellner H."/>
        </authorList>
    </citation>
    <scope>NUCLEOTIDE SEQUENCE</scope>
    <source>
        <strain evidence="3">IHI 201604</strain>
    </source>
</reference>
<feature type="region of interest" description="Disordered" evidence="1">
    <location>
        <begin position="306"/>
        <end position="343"/>
    </location>
</feature>
<dbReference type="InterPro" id="IPR025714">
    <property type="entry name" value="Methyltranfer_dom"/>
</dbReference>
<feature type="domain" description="Methyltransferase" evidence="2">
    <location>
        <begin position="72"/>
        <end position="106"/>
    </location>
</feature>
<accession>A0A9P5H9Y4</accession>
<dbReference type="Proteomes" id="UP000722485">
    <property type="component" value="Unassembled WGS sequence"/>
</dbReference>
<sequence>MDAEDGTVPLDETFTEIVEYHGRSYQQYALTNGTYFVPIDEDEIARLELMHGVLNSVFDNRLIFPPVRSPRRILDCGCGSGEWAVDVATQNPNAEVLGIDVSPHMIPENPPDNLELQVDDLNGRPCVIEMVKAVSTKRTALQGPSGTVAAGELDEERGLHRDRIKTVDATDLLGRIFPFTSSLAGNHVDDDFEIQNSSGVVGHNGLPRRRPGDVGIGRIETKRRYAQHSNAGHVRRLSCQGGESTSLGLVFDEDEVERRFRPLGGTQVAPSAEKGKKSVGPLAGIDWPWTPRYRQDGTSDVAAGDWENAVPLNSPSELWDSPLMSSRKGKGGKGKRYLDTGTLHQVRHPSLSSAAKIWDPE</sequence>
<gene>
    <name evidence="3" type="ORF">G7Z17_g6964</name>
</gene>
<comment type="caution">
    <text evidence="3">The sequence shown here is derived from an EMBL/GenBank/DDBJ whole genome shotgun (WGS) entry which is preliminary data.</text>
</comment>
<organism evidence="3 4">
    <name type="scientific">Cylindrodendrum hubeiense</name>
    <dbReference type="NCBI Taxonomy" id="595255"/>
    <lineage>
        <taxon>Eukaryota</taxon>
        <taxon>Fungi</taxon>
        <taxon>Dikarya</taxon>
        <taxon>Ascomycota</taxon>
        <taxon>Pezizomycotina</taxon>
        <taxon>Sordariomycetes</taxon>
        <taxon>Hypocreomycetidae</taxon>
        <taxon>Hypocreales</taxon>
        <taxon>Nectriaceae</taxon>
        <taxon>Cylindrodendrum</taxon>
    </lineage>
</organism>
<dbReference type="Pfam" id="PF13847">
    <property type="entry name" value="Methyltransf_31"/>
    <property type="match status" value="1"/>
</dbReference>
<dbReference type="CDD" id="cd02440">
    <property type="entry name" value="AdoMet_MTases"/>
    <property type="match status" value="1"/>
</dbReference>
<evidence type="ECO:0000259" key="2">
    <source>
        <dbReference type="Pfam" id="PF13847"/>
    </source>
</evidence>
<evidence type="ECO:0000256" key="1">
    <source>
        <dbReference type="SAM" id="MobiDB-lite"/>
    </source>
</evidence>
<dbReference type="AlphaFoldDB" id="A0A9P5H9Y4"/>
<keyword evidence="4" id="KW-1185">Reference proteome</keyword>
<dbReference type="SUPFAM" id="SSF53335">
    <property type="entry name" value="S-adenosyl-L-methionine-dependent methyltransferases"/>
    <property type="match status" value="1"/>
</dbReference>
<evidence type="ECO:0000313" key="3">
    <source>
        <dbReference type="EMBL" id="KAF7548590.1"/>
    </source>
</evidence>
<protein>
    <recommendedName>
        <fullName evidence="2">Methyltransferase domain-containing protein</fullName>
    </recommendedName>
</protein>
<dbReference type="Gene3D" id="3.40.50.150">
    <property type="entry name" value="Vaccinia Virus protein VP39"/>
    <property type="match status" value="1"/>
</dbReference>
<name>A0A9P5H9Y4_9HYPO</name>
<dbReference type="EMBL" id="JAANBB010000144">
    <property type="protein sequence ID" value="KAF7548590.1"/>
    <property type="molecule type" value="Genomic_DNA"/>
</dbReference>
<dbReference type="InterPro" id="IPR029063">
    <property type="entry name" value="SAM-dependent_MTases_sf"/>
</dbReference>